<dbReference type="EMBL" id="JAUSWJ010000001">
    <property type="protein sequence ID" value="MDQ0516417.1"/>
    <property type="molecule type" value="Genomic_DNA"/>
</dbReference>
<reference evidence="5 6" key="1">
    <citation type="submission" date="2023-07" db="EMBL/GenBank/DDBJ databases">
        <title>Genomic Encyclopedia of Type Strains, Phase IV (KMG-IV): sequencing the most valuable type-strain genomes for metagenomic binning, comparative biology and taxonomic classification.</title>
        <authorList>
            <person name="Goeker M."/>
        </authorList>
    </citation>
    <scope>NUCLEOTIDE SEQUENCE [LARGE SCALE GENOMIC DNA]</scope>
    <source>
        <strain evidence="5 6">B1-1</strain>
    </source>
</reference>
<dbReference type="InterPro" id="IPR011711">
    <property type="entry name" value="GntR_C"/>
</dbReference>
<dbReference type="InterPro" id="IPR036388">
    <property type="entry name" value="WH-like_DNA-bd_sf"/>
</dbReference>
<comment type="caution">
    <text evidence="5">The sequence shown here is derived from an EMBL/GenBank/DDBJ whole genome shotgun (WGS) entry which is preliminary data.</text>
</comment>
<dbReference type="SMART" id="SM00895">
    <property type="entry name" value="FCD"/>
    <property type="match status" value="1"/>
</dbReference>
<dbReference type="GO" id="GO:0003677">
    <property type="term" value="F:DNA binding"/>
    <property type="evidence" value="ECO:0007669"/>
    <property type="project" value="UniProtKB-KW"/>
</dbReference>
<evidence type="ECO:0000256" key="1">
    <source>
        <dbReference type="ARBA" id="ARBA00023015"/>
    </source>
</evidence>
<dbReference type="PANTHER" id="PTHR43537">
    <property type="entry name" value="TRANSCRIPTIONAL REGULATOR, GNTR FAMILY"/>
    <property type="match status" value="1"/>
</dbReference>
<dbReference type="InterPro" id="IPR008920">
    <property type="entry name" value="TF_FadR/GntR_C"/>
</dbReference>
<evidence type="ECO:0000259" key="4">
    <source>
        <dbReference type="PROSITE" id="PS50949"/>
    </source>
</evidence>
<protein>
    <submittedName>
        <fullName evidence="5">DNA-binding GntR family transcriptional regulator</fullName>
    </submittedName>
</protein>
<dbReference type="Gene3D" id="1.20.120.530">
    <property type="entry name" value="GntR ligand-binding domain-like"/>
    <property type="match status" value="1"/>
</dbReference>
<dbReference type="InterPro" id="IPR000524">
    <property type="entry name" value="Tscrpt_reg_HTH_GntR"/>
</dbReference>
<dbReference type="SUPFAM" id="SSF46785">
    <property type="entry name" value="Winged helix' DNA-binding domain"/>
    <property type="match status" value="1"/>
</dbReference>
<feature type="domain" description="HTH gntR-type" evidence="4">
    <location>
        <begin position="16"/>
        <end position="83"/>
    </location>
</feature>
<evidence type="ECO:0000313" key="5">
    <source>
        <dbReference type="EMBL" id="MDQ0516417.1"/>
    </source>
</evidence>
<accession>A0ABU0M623</accession>
<dbReference type="Gene3D" id="1.10.10.10">
    <property type="entry name" value="Winged helix-like DNA-binding domain superfamily/Winged helix DNA-binding domain"/>
    <property type="match status" value="1"/>
</dbReference>
<evidence type="ECO:0000313" key="6">
    <source>
        <dbReference type="Proteomes" id="UP001223743"/>
    </source>
</evidence>
<dbReference type="SMART" id="SM00345">
    <property type="entry name" value="HTH_GNTR"/>
    <property type="match status" value="1"/>
</dbReference>
<dbReference type="Pfam" id="PF07729">
    <property type="entry name" value="FCD"/>
    <property type="match status" value="1"/>
</dbReference>
<dbReference type="Pfam" id="PF00392">
    <property type="entry name" value="GntR"/>
    <property type="match status" value="1"/>
</dbReference>
<dbReference type="Proteomes" id="UP001223743">
    <property type="component" value="Unassembled WGS sequence"/>
</dbReference>
<dbReference type="InterPro" id="IPR036390">
    <property type="entry name" value="WH_DNA-bd_sf"/>
</dbReference>
<keyword evidence="2 5" id="KW-0238">DNA-binding</keyword>
<proteinExistence type="predicted"/>
<evidence type="ECO:0000256" key="3">
    <source>
        <dbReference type="ARBA" id="ARBA00023163"/>
    </source>
</evidence>
<gene>
    <name evidence="5" type="ORF">QO015_002030</name>
</gene>
<dbReference type="SUPFAM" id="SSF48008">
    <property type="entry name" value="GntR ligand-binding domain-like"/>
    <property type="match status" value="1"/>
</dbReference>
<keyword evidence="1" id="KW-0805">Transcription regulation</keyword>
<dbReference type="RefSeq" id="WP_266279632.1">
    <property type="nucleotide sequence ID" value="NZ_JAPKNF010000001.1"/>
</dbReference>
<keyword evidence="3" id="KW-0804">Transcription</keyword>
<keyword evidence="6" id="KW-1185">Reference proteome</keyword>
<dbReference type="CDD" id="cd07377">
    <property type="entry name" value="WHTH_GntR"/>
    <property type="match status" value="1"/>
</dbReference>
<dbReference type="PANTHER" id="PTHR43537:SF53">
    <property type="entry name" value="HTH-TYPE TRANSCRIPTIONAL REPRESSOR NANR"/>
    <property type="match status" value="1"/>
</dbReference>
<evidence type="ECO:0000256" key="2">
    <source>
        <dbReference type="ARBA" id="ARBA00023125"/>
    </source>
</evidence>
<name>A0ABU0M623_9HYPH</name>
<dbReference type="PROSITE" id="PS50949">
    <property type="entry name" value="HTH_GNTR"/>
    <property type="match status" value="1"/>
</dbReference>
<organism evidence="5 6">
    <name type="scientific">Kaistia geumhonensis</name>
    <dbReference type="NCBI Taxonomy" id="410839"/>
    <lineage>
        <taxon>Bacteria</taxon>
        <taxon>Pseudomonadati</taxon>
        <taxon>Pseudomonadota</taxon>
        <taxon>Alphaproteobacteria</taxon>
        <taxon>Hyphomicrobiales</taxon>
        <taxon>Kaistiaceae</taxon>
        <taxon>Kaistia</taxon>
    </lineage>
</organism>
<sequence length="236" mass="24999">MLKTERLSGERSALRSPRAATVYRALLDAILDHRLAPGTRLPEDEIGAVYGASRTLVRSALEALSHEGVVHIEPNRGAMVAHPTVHEARSVFEARQLIEPRVAAAAAERAGEGDIATLAASVEAEHAALHADEHRRAIVLSGAFHIAIADIAGQPVYAGFVRELVARSSLIISLYWRRREATCGSPAHGALIAALAAHDAPRAAAVMEEHIADLVGGLDLVEREARPASLADLLGG</sequence>